<evidence type="ECO:0000256" key="5">
    <source>
        <dbReference type="ARBA" id="ARBA00001954"/>
    </source>
</evidence>
<comment type="caution">
    <text evidence="11">The sequence shown here is derived from an EMBL/GenBank/DDBJ whole genome shotgun (WGS) entry which is preliminary data.</text>
</comment>
<dbReference type="InterPro" id="IPR026019">
    <property type="entry name" value="Ribul_P_3_epim"/>
</dbReference>
<evidence type="ECO:0000313" key="12">
    <source>
        <dbReference type="Proteomes" id="UP001596288"/>
    </source>
</evidence>
<evidence type="ECO:0000256" key="1">
    <source>
        <dbReference type="ARBA" id="ARBA00001782"/>
    </source>
</evidence>
<evidence type="ECO:0000256" key="10">
    <source>
        <dbReference type="NCBIfam" id="TIGR01163"/>
    </source>
</evidence>
<sequence length="218" mass="24088">MATIIAPSLMCADFTKIKQEVNDLDDAKVDIFHMDVMDGNYVPNVALGVEDYKAVRKLTKTPMDVHLMVQNPDAYVNIFAPLGANIIYVHPDTSPMITRTLDNIRKLGIHPGIAVNPSLSIAQIEELLPLVDYVLVMTVNPGFAGQKFLDYTLPKIEIISNLKAKYNFKLMVDGAISPDRIKQLSGFGVDGFIVGTSSLFGKKRSYKEIVSELKGLDE</sequence>
<evidence type="ECO:0000256" key="2">
    <source>
        <dbReference type="ARBA" id="ARBA00001936"/>
    </source>
</evidence>
<dbReference type="InterPro" id="IPR013785">
    <property type="entry name" value="Aldolase_TIM"/>
</dbReference>
<evidence type="ECO:0000256" key="7">
    <source>
        <dbReference type="ARBA" id="ARBA00013188"/>
    </source>
</evidence>
<name>A0ABW1RL88_9LACO</name>
<dbReference type="NCBIfam" id="NF004076">
    <property type="entry name" value="PRK05581.1-4"/>
    <property type="match status" value="1"/>
</dbReference>
<keyword evidence="12" id="KW-1185">Reference proteome</keyword>
<protein>
    <recommendedName>
        <fullName evidence="7 10">Ribulose-phosphate 3-epimerase</fullName>
        <ecNumber evidence="7 10">5.1.3.1</ecNumber>
    </recommendedName>
</protein>
<comment type="cofactor">
    <cofactor evidence="2">
        <name>Mn(2+)</name>
        <dbReference type="ChEBI" id="CHEBI:29035"/>
    </cofactor>
</comment>
<comment type="cofactor">
    <cofactor evidence="4">
        <name>Zn(2+)</name>
        <dbReference type="ChEBI" id="CHEBI:29105"/>
    </cofactor>
</comment>
<dbReference type="InterPro" id="IPR000056">
    <property type="entry name" value="Ribul_P_3_epim-like"/>
</dbReference>
<keyword evidence="8" id="KW-0479">Metal-binding</keyword>
<evidence type="ECO:0000313" key="11">
    <source>
        <dbReference type="EMBL" id="MFC6176889.1"/>
    </source>
</evidence>
<dbReference type="PROSITE" id="PS01086">
    <property type="entry name" value="RIBUL_P_3_EPIMER_2"/>
    <property type="match status" value="1"/>
</dbReference>
<reference evidence="12" key="1">
    <citation type="journal article" date="2019" name="Int. J. Syst. Evol. Microbiol.">
        <title>The Global Catalogue of Microorganisms (GCM) 10K type strain sequencing project: providing services to taxonomists for standard genome sequencing and annotation.</title>
        <authorList>
            <consortium name="The Broad Institute Genomics Platform"/>
            <consortium name="The Broad Institute Genome Sequencing Center for Infectious Disease"/>
            <person name="Wu L."/>
            <person name="Ma J."/>
        </authorList>
    </citation>
    <scope>NUCLEOTIDE SEQUENCE [LARGE SCALE GENOMIC DNA]</scope>
    <source>
        <strain evidence="12">CCM 8927</strain>
    </source>
</reference>
<dbReference type="InterPro" id="IPR011060">
    <property type="entry name" value="RibuloseP-bd_barrel"/>
</dbReference>
<dbReference type="Gene3D" id="3.20.20.70">
    <property type="entry name" value="Aldolase class I"/>
    <property type="match status" value="1"/>
</dbReference>
<evidence type="ECO:0000256" key="6">
    <source>
        <dbReference type="ARBA" id="ARBA00009541"/>
    </source>
</evidence>
<comment type="similarity">
    <text evidence="6">Belongs to the ribulose-phosphate 3-epimerase family.</text>
</comment>
<dbReference type="Pfam" id="PF00834">
    <property type="entry name" value="Ribul_P_3_epim"/>
    <property type="match status" value="1"/>
</dbReference>
<dbReference type="RefSeq" id="WP_137610702.1">
    <property type="nucleotide sequence ID" value="NZ_BJDF01000003.1"/>
</dbReference>
<dbReference type="EC" id="5.1.3.1" evidence="7 10"/>
<dbReference type="SUPFAM" id="SSF51366">
    <property type="entry name" value="Ribulose-phoshate binding barrel"/>
    <property type="match status" value="1"/>
</dbReference>
<gene>
    <name evidence="11" type="primary">rpe</name>
    <name evidence="11" type="ORF">ACFQAV_08550</name>
</gene>
<comment type="catalytic activity">
    <reaction evidence="1">
        <text>D-ribulose 5-phosphate = D-xylulose 5-phosphate</text>
        <dbReference type="Rhea" id="RHEA:13677"/>
        <dbReference type="ChEBI" id="CHEBI:57737"/>
        <dbReference type="ChEBI" id="CHEBI:58121"/>
        <dbReference type="EC" id="5.1.3.1"/>
    </reaction>
</comment>
<dbReference type="EMBL" id="JBHSSF010000020">
    <property type="protein sequence ID" value="MFC6176889.1"/>
    <property type="molecule type" value="Genomic_DNA"/>
</dbReference>
<organism evidence="11 12">
    <name type="scientific">Companilactobacillus huachuanensis</name>
    <dbReference type="NCBI Taxonomy" id="2559914"/>
    <lineage>
        <taxon>Bacteria</taxon>
        <taxon>Bacillati</taxon>
        <taxon>Bacillota</taxon>
        <taxon>Bacilli</taxon>
        <taxon>Lactobacillales</taxon>
        <taxon>Lactobacillaceae</taxon>
        <taxon>Companilactobacillus</taxon>
    </lineage>
</organism>
<evidence type="ECO:0000256" key="8">
    <source>
        <dbReference type="ARBA" id="ARBA00022723"/>
    </source>
</evidence>
<comment type="cofactor">
    <cofactor evidence="5">
        <name>Fe(2+)</name>
        <dbReference type="ChEBI" id="CHEBI:29033"/>
    </cofactor>
</comment>
<evidence type="ECO:0000256" key="3">
    <source>
        <dbReference type="ARBA" id="ARBA00001941"/>
    </source>
</evidence>
<dbReference type="Proteomes" id="UP001596288">
    <property type="component" value="Unassembled WGS sequence"/>
</dbReference>
<dbReference type="PANTHER" id="PTHR11749">
    <property type="entry name" value="RIBULOSE-5-PHOSPHATE-3-EPIMERASE"/>
    <property type="match status" value="1"/>
</dbReference>
<dbReference type="NCBIfam" id="TIGR01163">
    <property type="entry name" value="rpe"/>
    <property type="match status" value="1"/>
</dbReference>
<dbReference type="PROSITE" id="PS01085">
    <property type="entry name" value="RIBUL_P_3_EPIMER_1"/>
    <property type="match status" value="1"/>
</dbReference>
<dbReference type="GO" id="GO:0004750">
    <property type="term" value="F:D-ribulose-phosphate 3-epimerase activity"/>
    <property type="evidence" value="ECO:0007669"/>
    <property type="project" value="UniProtKB-EC"/>
</dbReference>
<proteinExistence type="inferred from homology"/>
<evidence type="ECO:0000256" key="4">
    <source>
        <dbReference type="ARBA" id="ARBA00001947"/>
    </source>
</evidence>
<accession>A0ABW1RL88</accession>
<comment type="cofactor">
    <cofactor evidence="3">
        <name>Co(2+)</name>
        <dbReference type="ChEBI" id="CHEBI:48828"/>
    </cofactor>
</comment>
<evidence type="ECO:0000256" key="9">
    <source>
        <dbReference type="ARBA" id="ARBA00023235"/>
    </source>
</evidence>
<keyword evidence="9 11" id="KW-0413">Isomerase</keyword>
<dbReference type="CDD" id="cd00429">
    <property type="entry name" value="RPE"/>
    <property type="match status" value="1"/>
</dbReference>